<dbReference type="AlphaFoldDB" id="A0A382X6H6"/>
<feature type="non-terminal residue" evidence="1">
    <location>
        <position position="120"/>
    </location>
</feature>
<accession>A0A382X6H6</accession>
<proteinExistence type="predicted"/>
<evidence type="ECO:0008006" key="2">
    <source>
        <dbReference type="Google" id="ProtNLM"/>
    </source>
</evidence>
<protein>
    <recommendedName>
        <fullName evidence="2">Glucose/Sorbosone dehydrogenase domain-containing protein</fullName>
    </recommendedName>
</protein>
<evidence type="ECO:0000313" key="1">
    <source>
        <dbReference type="EMBL" id="SVD66205.1"/>
    </source>
</evidence>
<gene>
    <name evidence="1" type="ORF">METZ01_LOCUS419059</name>
</gene>
<reference evidence="1" key="1">
    <citation type="submission" date="2018-05" db="EMBL/GenBank/DDBJ databases">
        <authorList>
            <person name="Lanie J.A."/>
            <person name="Ng W.-L."/>
            <person name="Kazmierczak K.M."/>
            <person name="Andrzejewski T.M."/>
            <person name="Davidsen T.M."/>
            <person name="Wayne K.J."/>
            <person name="Tettelin H."/>
            <person name="Glass J.I."/>
            <person name="Rusch D."/>
            <person name="Podicherti R."/>
            <person name="Tsui H.-C.T."/>
            <person name="Winkler M.E."/>
        </authorList>
    </citation>
    <scope>NUCLEOTIDE SEQUENCE</scope>
</reference>
<dbReference type="EMBL" id="UINC01165041">
    <property type="protein sequence ID" value="SVD66205.1"/>
    <property type="molecule type" value="Genomic_DNA"/>
</dbReference>
<sequence length="120" mass="12867">MHPCIRLALALSFIASIALAQEGYPLGTLVPEVDLGLQSVAVKVPEPFRSAVPEDLMLNLPPGFSASVFAYDRLRKPRLMAFDDNGVLHVANMGANEVLALPDRDKDGVADERIVALSGL</sequence>
<organism evidence="1">
    <name type="scientific">marine metagenome</name>
    <dbReference type="NCBI Taxonomy" id="408172"/>
    <lineage>
        <taxon>unclassified sequences</taxon>
        <taxon>metagenomes</taxon>
        <taxon>ecological metagenomes</taxon>
    </lineage>
</organism>
<name>A0A382X6H6_9ZZZZ</name>